<feature type="domain" description="Enolase N-terminal" evidence="15">
    <location>
        <begin position="4"/>
        <end position="133"/>
    </location>
</feature>
<dbReference type="eggNOG" id="COG0148">
    <property type="taxonomic scope" value="Bacteria"/>
</dbReference>
<dbReference type="NCBIfam" id="TIGR01060">
    <property type="entry name" value="eno"/>
    <property type="match status" value="1"/>
</dbReference>
<comment type="similarity">
    <text evidence="2 10">Belongs to the enolase family.</text>
</comment>
<keyword evidence="17" id="KW-1185">Reference proteome</keyword>
<evidence type="ECO:0000313" key="17">
    <source>
        <dbReference type="Proteomes" id="UP000008139"/>
    </source>
</evidence>
<dbReference type="InterPro" id="IPR020809">
    <property type="entry name" value="Enolase_CS"/>
</dbReference>
<dbReference type="KEGG" id="hmr:Hipma_0808"/>
<comment type="catalytic activity">
    <reaction evidence="10">
        <text>(2R)-2-phosphoglycerate = phosphoenolpyruvate + H2O</text>
        <dbReference type="Rhea" id="RHEA:10164"/>
        <dbReference type="ChEBI" id="CHEBI:15377"/>
        <dbReference type="ChEBI" id="CHEBI:58289"/>
        <dbReference type="ChEBI" id="CHEBI:58702"/>
        <dbReference type="EC" id="4.2.1.11"/>
    </reaction>
</comment>
<feature type="active site" description="Proton donor" evidence="10 11">
    <location>
        <position position="204"/>
    </location>
</feature>
<dbReference type="OrthoDB" id="9804716at2"/>
<dbReference type="RefSeq" id="WP_013681819.1">
    <property type="nucleotide sequence ID" value="NC_015318.1"/>
</dbReference>
<dbReference type="SMART" id="SM01192">
    <property type="entry name" value="Enolase_C"/>
    <property type="match status" value="1"/>
</dbReference>
<comment type="pathway">
    <text evidence="1 10">Carbohydrate degradation; glycolysis; pyruvate from D-glyceraldehyde 3-phosphate: step 4/5.</text>
</comment>
<gene>
    <name evidence="10" type="primary">eno</name>
    <name evidence="16" type="ordered locus">Hipma_0808</name>
</gene>
<dbReference type="Proteomes" id="UP000008139">
    <property type="component" value="Chromosome"/>
</dbReference>
<dbReference type="Pfam" id="PF00113">
    <property type="entry name" value="Enolase_C"/>
    <property type="match status" value="1"/>
</dbReference>
<evidence type="ECO:0000256" key="6">
    <source>
        <dbReference type="ARBA" id="ARBA00022842"/>
    </source>
</evidence>
<feature type="binding site" evidence="10">
    <location>
        <position position="162"/>
    </location>
    <ligand>
        <name>(2R)-2-phosphoglycerate</name>
        <dbReference type="ChEBI" id="CHEBI:58289"/>
    </ligand>
</feature>
<evidence type="ECO:0000256" key="11">
    <source>
        <dbReference type="PIRSR" id="PIRSR001400-1"/>
    </source>
</evidence>
<dbReference type="FunFam" id="3.30.390.10:FF:000001">
    <property type="entry name" value="Enolase"/>
    <property type="match status" value="1"/>
</dbReference>
<dbReference type="InParanoid" id="F2LVJ4"/>
<name>F2LVJ4_HIPMA</name>
<feature type="binding site" evidence="12">
    <location>
        <position position="282"/>
    </location>
    <ligand>
        <name>substrate</name>
    </ligand>
</feature>
<feature type="active site" description="Proton acceptor" evidence="10 11">
    <location>
        <position position="334"/>
    </location>
</feature>
<keyword evidence="10 13" id="KW-0479">Metal-binding</keyword>
<dbReference type="GO" id="GO:0006096">
    <property type="term" value="P:glycolytic process"/>
    <property type="evidence" value="ECO:0007669"/>
    <property type="project" value="UniProtKB-UniRule"/>
</dbReference>
<evidence type="ECO:0000256" key="9">
    <source>
        <dbReference type="ARBA" id="ARBA00045763"/>
    </source>
</evidence>
<comment type="cofactor">
    <cofactor evidence="13">
        <name>Mg(2+)</name>
        <dbReference type="ChEBI" id="CHEBI:18420"/>
    </cofactor>
    <text evidence="13">Mg(2+) is required for catalysis and for stabilizing the dimer.</text>
</comment>
<dbReference type="GO" id="GO:0009986">
    <property type="term" value="C:cell surface"/>
    <property type="evidence" value="ECO:0007669"/>
    <property type="project" value="UniProtKB-SubCell"/>
</dbReference>
<feature type="binding site" evidence="12">
    <location>
        <begin position="361"/>
        <end position="364"/>
    </location>
    <ligand>
        <name>substrate</name>
    </ligand>
</feature>
<protein>
    <recommendedName>
        <fullName evidence="4 10">Enolase</fullName>
        <ecNumber evidence="3 10">4.2.1.11</ecNumber>
    </recommendedName>
    <alternativeName>
        <fullName evidence="10">2-phospho-D-glycerate hydro-lyase</fullName>
    </alternativeName>
    <alternativeName>
        <fullName evidence="10">2-phosphoglycerate dehydratase</fullName>
    </alternativeName>
</protein>
<dbReference type="CDD" id="cd03313">
    <property type="entry name" value="enolase"/>
    <property type="match status" value="1"/>
</dbReference>
<dbReference type="SUPFAM" id="SSF54826">
    <property type="entry name" value="Enolase N-terminal domain-like"/>
    <property type="match status" value="1"/>
</dbReference>
<dbReference type="SMART" id="SM01193">
    <property type="entry name" value="Enolase_N"/>
    <property type="match status" value="1"/>
</dbReference>
<dbReference type="GO" id="GO:0000287">
    <property type="term" value="F:magnesium ion binding"/>
    <property type="evidence" value="ECO:0007669"/>
    <property type="project" value="UniProtKB-UniRule"/>
</dbReference>
<dbReference type="AlphaFoldDB" id="F2LVJ4"/>
<feature type="binding site" evidence="10 13">
    <location>
        <position position="309"/>
    </location>
    <ligand>
        <name>Mg(2+)</name>
        <dbReference type="ChEBI" id="CHEBI:18420"/>
    </ligand>
</feature>
<dbReference type="EMBL" id="CP002606">
    <property type="protein sequence ID" value="AEA33778.1"/>
    <property type="molecule type" value="Genomic_DNA"/>
</dbReference>
<keyword evidence="6 10" id="KW-0460">Magnesium</keyword>
<feature type="domain" description="Enolase C-terminal TIM barrel" evidence="14">
    <location>
        <begin position="138"/>
        <end position="411"/>
    </location>
</feature>
<dbReference type="SUPFAM" id="SSF51604">
    <property type="entry name" value="Enolase C-terminal domain-like"/>
    <property type="match status" value="1"/>
</dbReference>
<proteinExistence type="inferred from homology"/>
<feature type="binding site" evidence="10">
    <location>
        <position position="334"/>
    </location>
    <ligand>
        <name>(2R)-2-phosphoglycerate</name>
        <dbReference type="ChEBI" id="CHEBI:58289"/>
    </ligand>
</feature>
<evidence type="ECO:0000256" key="10">
    <source>
        <dbReference type="HAMAP-Rule" id="MF_00318"/>
    </source>
</evidence>
<evidence type="ECO:0000259" key="15">
    <source>
        <dbReference type="SMART" id="SM01193"/>
    </source>
</evidence>
<dbReference type="InterPro" id="IPR000941">
    <property type="entry name" value="Enolase"/>
</dbReference>
<dbReference type="PRINTS" id="PR00148">
    <property type="entry name" value="ENOLASE"/>
</dbReference>
<feature type="binding site" evidence="10">
    <location>
        <position position="364"/>
    </location>
    <ligand>
        <name>(2R)-2-phosphoglycerate</name>
        <dbReference type="ChEBI" id="CHEBI:58289"/>
    </ligand>
</feature>
<organism evidence="16 17">
    <name type="scientific">Hippea maritima (strain ATCC 700847 / DSM 10411 / MH2)</name>
    <dbReference type="NCBI Taxonomy" id="760142"/>
    <lineage>
        <taxon>Bacteria</taxon>
        <taxon>Pseudomonadati</taxon>
        <taxon>Campylobacterota</taxon>
        <taxon>Desulfurellia</taxon>
        <taxon>Desulfurellales</taxon>
        <taxon>Hippeaceae</taxon>
        <taxon>Hippea</taxon>
    </lineage>
</organism>
<reference evidence="16 17" key="1">
    <citation type="journal article" date="2011" name="Stand. Genomic Sci.">
        <title>Complete genome sequence of the thermophilic sulfur-reducer Hippea maritima type strain (MH(2)).</title>
        <authorList>
            <person name="Huntemann M."/>
            <person name="Lu M."/>
            <person name="Nolan M."/>
            <person name="Lapidus A."/>
            <person name="Lucas S."/>
            <person name="Hammon N."/>
            <person name="Deshpande S."/>
            <person name="Cheng J.F."/>
            <person name="Tapia R."/>
            <person name="Han C."/>
            <person name="Goodwin L."/>
            <person name="Pitluck S."/>
            <person name="Liolios K."/>
            <person name="Pagani I."/>
            <person name="Ivanova N."/>
            <person name="Ovchinikova G."/>
            <person name="Pati A."/>
            <person name="Chen A."/>
            <person name="Palaniappan K."/>
            <person name="Land M."/>
            <person name="Hauser L."/>
            <person name="Jeffries C.D."/>
            <person name="Detter J.C."/>
            <person name="Brambilla E.M."/>
            <person name="Rohde M."/>
            <person name="Spring S."/>
            <person name="Goker M."/>
            <person name="Woyke T."/>
            <person name="Bristow J."/>
            <person name="Eisen J.A."/>
            <person name="Markowitz V."/>
            <person name="Hugenholtz P."/>
            <person name="Kyrpides N.C."/>
            <person name="Klenk H.P."/>
            <person name="Mavromatis K."/>
        </authorList>
    </citation>
    <scope>NUCLEOTIDE SEQUENCE [LARGE SCALE GENOMIC DNA]</scope>
    <source>
        <strain evidence="17">ATCC 700847 / DSM 10411 / MH2</strain>
    </source>
</reference>
<dbReference type="SFLD" id="SFLDF00002">
    <property type="entry name" value="enolase"/>
    <property type="match status" value="1"/>
</dbReference>
<dbReference type="PROSITE" id="PS00164">
    <property type="entry name" value="ENOLASE"/>
    <property type="match status" value="1"/>
</dbReference>
<dbReference type="InterPro" id="IPR036849">
    <property type="entry name" value="Enolase-like_C_sf"/>
</dbReference>
<evidence type="ECO:0000256" key="1">
    <source>
        <dbReference type="ARBA" id="ARBA00005031"/>
    </source>
</evidence>
<evidence type="ECO:0000256" key="12">
    <source>
        <dbReference type="PIRSR" id="PIRSR001400-2"/>
    </source>
</evidence>
<evidence type="ECO:0000256" key="7">
    <source>
        <dbReference type="ARBA" id="ARBA00023152"/>
    </source>
</evidence>
<feature type="binding site" evidence="10 13">
    <location>
        <position position="282"/>
    </location>
    <ligand>
        <name>Mg(2+)</name>
        <dbReference type="ChEBI" id="CHEBI:18420"/>
    </ligand>
</feature>
<reference evidence="17" key="2">
    <citation type="submission" date="2011-03" db="EMBL/GenBank/DDBJ databases">
        <title>The complete genome of Hippea maritima DSM 10411.</title>
        <authorList>
            <consortium name="US DOE Joint Genome Institute (JGI-PGF)"/>
            <person name="Lucas S."/>
            <person name="Copeland A."/>
            <person name="Lapidus A."/>
            <person name="Bruce D."/>
            <person name="Goodwin L."/>
            <person name="Pitluck S."/>
            <person name="Peters L."/>
            <person name="Kyrpides N."/>
            <person name="Mavromatis K."/>
            <person name="Pagani I."/>
            <person name="Ivanova N."/>
            <person name="Mikhailova N."/>
            <person name="Lu M."/>
            <person name="Detter J.C."/>
            <person name="Tapia R."/>
            <person name="Han C."/>
            <person name="Land M."/>
            <person name="Hauser L."/>
            <person name="Markowitz V."/>
            <person name="Cheng J.-F."/>
            <person name="Hugenholtz P."/>
            <person name="Woyke T."/>
            <person name="Wu D."/>
            <person name="Spring S."/>
            <person name="Schroeder M."/>
            <person name="Brambilla E."/>
            <person name="Klenk H.-P."/>
            <person name="Eisen J.A."/>
        </authorList>
    </citation>
    <scope>NUCLEOTIDE SEQUENCE [LARGE SCALE GENOMIC DNA]</scope>
    <source>
        <strain evidence="17">ATCC 700847 / DSM 10411 / MH2</strain>
    </source>
</reference>
<dbReference type="HOGENOM" id="CLU_031223_2_1_7"/>
<evidence type="ECO:0000256" key="8">
    <source>
        <dbReference type="ARBA" id="ARBA00023239"/>
    </source>
</evidence>
<dbReference type="EC" id="4.2.1.11" evidence="3 10"/>
<feature type="binding site" evidence="10 13">
    <location>
        <position position="241"/>
    </location>
    <ligand>
        <name>Mg(2+)</name>
        <dbReference type="ChEBI" id="CHEBI:18420"/>
    </ligand>
</feature>
<feature type="binding site" evidence="12">
    <location>
        <position position="385"/>
    </location>
    <ligand>
        <name>substrate</name>
    </ligand>
</feature>
<evidence type="ECO:0000259" key="14">
    <source>
        <dbReference type="SMART" id="SM01192"/>
    </source>
</evidence>
<feature type="binding site" evidence="10">
    <location>
        <position position="385"/>
    </location>
    <ligand>
        <name>(2R)-2-phosphoglycerate</name>
        <dbReference type="ChEBI" id="CHEBI:58289"/>
    </ligand>
</feature>
<dbReference type="InterPro" id="IPR029017">
    <property type="entry name" value="Enolase-like_N"/>
</dbReference>
<keyword evidence="10" id="KW-0963">Cytoplasm</keyword>
<dbReference type="GO" id="GO:0005576">
    <property type="term" value="C:extracellular region"/>
    <property type="evidence" value="ECO:0007669"/>
    <property type="project" value="UniProtKB-SubCell"/>
</dbReference>
<dbReference type="SFLD" id="SFLDG00178">
    <property type="entry name" value="enolase"/>
    <property type="match status" value="1"/>
</dbReference>
<evidence type="ECO:0000256" key="2">
    <source>
        <dbReference type="ARBA" id="ARBA00009604"/>
    </source>
</evidence>
<comment type="cofactor">
    <cofactor evidence="10">
        <name>Mg(2+)</name>
        <dbReference type="ChEBI" id="CHEBI:18420"/>
    </cofactor>
    <text evidence="10">Binds a second Mg(2+) ion via substrate during catalysis.</text>
</comment>
<accession>F2LVJ4</accession>
<dbReference type="PANTHER" id="PTHR11902:SF1">
    <property type="entry name" value="ENOLASE"/>
    <property type="match status" value="1"/>
</dbReference>
<dbReference type="InterPro" id="IPR020810">
    <property type="entry name" value="Enolase_C"/>
</dbReference>
<feature type="binding site" evidence="12">
    <location>
        <position position="163"/>
    </location>
    <ligand>
        <name>substrate</name>
    </ligand>
</feature>
<keyword evidence="5 10" id="KW-0964">Secreted</keyword>
<evidence type="ECO:0000256" key="5">
    <source>
        <dbReference type="ARBA" id="ARBA00022525"/>
    </source>
</evidence>
<feature type="binding site" evidence="12">
    <location>
        <position position="154"/>
    </location>
    <ligand>
        <name>substrate</name>
    </ligand>
</feature>
<dbReference type="SFLD" id="SFLDS00001">
    <property type="entry name" value="Enolase"/>
    <property type="match status" value="1"/>
</dbReference>
<comment type="function">
    <text evidence="9 10">Catalyzes the reversible conversion of 2-phosphoglycerate (2-PG) into phosphoenolpyruvate (PEP). It is essential for the degradation of carbohydrates via glycolysis.</text>
</comment>
<sequence length="418" mass="45641">MSVIVDVYAFEILDSRGNPTIKCKLTTENGIVGVSEVPSGASTGDNEAVELRDKDERYRGKGVLNAVNNVNDKIANEIIGIDVFEQEEIDNTMIELDGTKNKSNLGANAILAVSMAAARAASLELGMPLYRYLGGLHANLLPLPMLNILNGGKHADNNVDFQEYMIVPVGAETFKDAMRMASDTFWALKALLKDRGLSTGVGDEGGFAPNLNSNEEPLQLIMEAIEKAGYKPMDDIALALDPASSEFYKDGKYIVGGETLTSEDMVGLYKELAHKYPIVSIEDGLAENDWDGWEKLTDELGDHLMLVGDDIFVTNTELIEKGIENAIANAVLIKLNQIGTVTETLDAIRLAEDAAYNFIISHRSGETSDTFIADLAVATNAGWIKTGSACRGERIAKYNRLIEIEEELFPYGEYPTWK</sequence>
<dbReference type="GO" id="GO:0004634">
    <property type="term" value="F:phosphopyruvate hydratase activity"/>
    <property type="evidence" value="ECO:0007669"/>
    <property type="project" value="UniProtKB-UniRule"/>
</dbReference>
<dbReference type="Gene3D" id="3.30.390.10">
    <property type="entry name" value="Enolase-like, N-terminal domain"/>
    <property type="match status" value="1"/>
</dbReference>
<dbReference type="PIRSF" id="PIRSF001400">
    <property type="entry name" value="Enolase"/>
    <property type="match status" value="1"/>
</dbReference>
<dbReference type="GO" id="GO:0000015">
    <property type="term" value="C:phosphopyruvate hydratase complex"/>
    <property type="evidence" value="ECO:0007669"/>
    <property type="project" value="InterPro"/>
</dbReference>
<feature type="binding site" evidence="10">
    <location>
        <position position="363"/>
    </location>
    <ligand>
        <name>(2R)-2-phosphoglycerate</name>
        <dbReference type="ChEBI" id="CHEBI:58289"/>
    </ligand>
</feature>
<dbReference type="UniPathway" id="UPA00109">
    <property type="reaction ID" value="UER00187"/>
</dbReference>
<evidence type="ECO:0000313" key="16">
    <source>
        <dbReference type="EMBL" id="AEA33778.1"/>
    </source>
</evidence>
<evidence type="ECO:0000256" key="13">
    <source>
        <dbReference type="PIRSR" id="PIRSR001400-3"/>
    </source>
</evidence>
<dbReference type="Gene3D" id="3.20.20.120">
    <property type="entry name" value="Enolase-like C-terminal domain"/>
    <property type="match status" value="1"/>
</dbReference>
<dbReference type="PANTHER" id="PTHR11902">
    <property type="entry name" value="ENOLASE"/>
    <property type="match status" value="1"/>
</dbReference>
<dbReference type="InterPro" id="IPR020811">
    <property type="entry name" value="Enolase_N"/>
</dbReference>
<dbReference type="FunCoup" id="F2LVJ4">
    <property type="interactions" value="380"/>
</dbReference>
<evidence type="ECO:0000256" key="4">
    <source>
        <dbReference type="ARBA" id="ARBA00017068"/>
    </source>
</evidence>
<keyword evidence="8 10" id="KW-0456">Lyase</keyword>
<keyword evidence="7 10" id="KW-0324">Glycolysis</keyword>
<dbReference type="HAMAP" id="MF_00318">
    <property type="entry name" value="Enolase"/>
    <property type="match status" value="1"/>
</dbReference>
<comment type="subcellular location">
    <subcellularLocation>
        <location evidence="10">Cytoplasm</location>
    </subcellularLocation>
    <subcellularLocation>
        <location evidence="10">Secreted</location>
    </subcellularLocation>
    <subcellularLocation>
        <location evidence="10">Cell surface</location>
    </subcellularLocation>
    <text evidence="10">Fractions of enolase are present in both the cytoplasm and on the cell surface.</text>
</comment>
<feature type="binding site" evidence="12">
    <location>
        <position position="309"/>
    </location>
    <ligand>
        <name>substrate</name>
    </ligand>
</feature>
<evidence type="ECO:0000256" key="3">
    <source>
        <dbReference type="ARBA" id="ARBA00012058"/>
    </source>
</evidence>
<dbReference type="Pfam" id="PF03952">
    <property type="entry name" value="Enolase_N"/>
    <property type="match status" value="1"/>
</dbReference>
<dbReference type="STRING" id="760142.Hipma_0808"/>